<evidence type="ECO:0000256" key="9">
    <source>
        <dbReference type="ARBA" id="ARBA00023303"/>
    </source>
</evidence>
<feature type="transmembrane region" description="Helical" evidence="10">
    <location>
        <begin position="310"/>
        <end position="328"/>
    </location>
</feature>
<evidence type="ECO:0000256" key="6">
    <source>
        <dbReference type="ARBA" id="ARBA00023136"/>
    </source>
</evidence>
<evidence type="ECO:0000256" key="2">
    <source>
        <dbReference type="ARBA" id="ARBA00022448"/>
    </source>
</evidence>
<comment type="caution">
    <text evidence="11">The sequence shown here is derived from an EMBL/GenBank/DDBJ whole genome shotgun (WGS) entry which is preliminary data.</text>
</comment>
<evidence type="ECO:0000313" key="12">
    <source>
        <dbReference type="Proteomes" id="UP000321379"/>
    </source>
</evidence>
<feature type="transmembrane region" description="Helical" evidence="10">
    <location>
        <begin position="368"/>
        <end position="388"/>
    </location>
</feature>
<feature type="transmembrane region" description="Helical" evidence="10">
    <location>
        <begin position="207"/>
        <end position="227"/>
    </location>
</feature>
<feature type="transmembrane region" description="Helical" evidence="10">
    <location>
        <begin position="84"/>
        <end position="104"/>
    </location>
</feature>
<comment type="subcellular location">
    <subcellularLocation>
        <location evidence="1">Membrane</location>
        <topology evidence="1">Multi-pass membrane protein</topology>
    </subcellularLocation>
</comment>
<protein>
    <submittedName>
        <fullName evidence="11">Chloride channel protein</fullName>
    </submittedName>
</protein>
<dbReference type="GO" id="GO:0034707">
    <property type="term" value="C:chloride channel complex"/>
    <property type="evidence" value="ECO:0007669"/>
    <property type="project" value="UniProtKB-KW"/>
</dbReference>
<keyword evidence="9" id="KW-0407">Ion channel</keyword>
<dbReference type="EMBL" id="VRMG01000005">
    <property type="protein sequence ID" value="TXN31638.1"/>
    <property type="molecule type" value="Genomic_DNA"/>
</dbReference>
<dbReference type="PRINTS" id="PR00762">
    <property type="entry name" value="CLCHANNEL"/>
</dbReference>
<proteinExistence type="predicted"/>
<dbReference type="PANTHER" id="PTHR43427:SF6">
    <property type="entry name" value="CHLORIDE CHANNEL PROTEIN CLC-E"/>
    <property type="match status" value="1"/>
</dbReference>
<accession>A0A5C8UVL0</accession>
<organism evidence="11 12">
    <name type="scientific">Lacisediminihabitans profunda</name>
    <dbReference type="NCBI Taxonomy" id="2594790"/>
    <lineage>
        <taxon>Bacteria</taxon>
        <taxon>Bacillati</taxon>
        <taxon>Actinomycetota</taxon>
        <taxon>Actinomycetes</taxon>
        <taxon>Micrococcales</taxon>
        <taxon>Microbacteriaceae</taxon>
        <taxon>Lacisediminihabitans</taxon>
    </lineage>
</organism>
<evidence type="ECO:0000256" key="8">
    <source>
        <dbReference type="ARBA" id="ARBA00023214"/>
    </source>
</evidence>
<dbReference type="CDD" id="cd01033">
    <property type="entry name" value="ClC_like"/>
    <property type="match status" value="1"/>
</dbReference>
<dbReference type="InterPro" id="IPR014743">
    <property type="entry name" value="Cl-channel_core"/>
</dbReference>
<keyword evidence="6 10" id="KW-0472">Membrane</keyword>
<evidence type="ECO:0000256" key="3">
    <source>
        <dbReference type="ARBA" id="ARBA00022692"/>
    </source>
</evidence>
<gene>
    <name evidence="11" type="ORF">FVP33_07455</name>
</gene>
<dbReference type="GO" id="GO:0005254">
    <property type="term" value="F:chloride channel activity"/>
    <property type="evidence" value="ECO:0007669"/>
    <property type="project" value="UniProtKB-KW"/>
</dbReference>
<feature type="transmembrane region" description="Helical" evidence="10">
    <location>
        <begin position="43"/>
        <end position="63"/>
    </location>
</feature>
<keyword evidence="12" id="KW-1185">Reference proteome</keyword>
<evidence type="ECO:0000256" key="10">
    <source>
        <dbReference type="SAM" id="Phobius"/>
    </source>
</evidence>
<feature type="transmembrane region" description="Helical" evidence="10">
    <location>
        <begin position="239"/>
        <end position="264"/>
    </location>
</feature>
<evidence type="ECO:0000256" key="1">
    <source>
        <dbReference type="ARBA" id="ARBA00004141"/>
    </source>
</evidence>
<feature type="transmembrane region" description="Helical" evidence="10">
    <location>
        <begin position="334"/>
        <end position="361"/>
    </location>
</feature>
<sequence>MLVGVGSGVAGIAVTLLLRVTQHLAFGYSDGTFLEGVLGAEPWRRVVALAAAGVIGGVGWWALRRWGRAVVPVADVVDGARMPGFSALLHAALQIVIVGLGASIGRELAPRELGALFGSWLSDRAGLSARDRRMLVAAGAGAGLAAVYNVPLGGAIFTLEVLLLDLSITAVIVALATSAVATLVARIVVPNEPLYALPSLPVTPSLIVWACLAGPVLGLAGAGFVRAVELARDHRPTGWRLAVVMPLVFTGIGAVALAFPQLLGNGRALGQVAFDVALPTATIALLLVLKAVVALATIGSGASGGTLTPSLAIGAALGMVGGAVWSHVWPGTPVGSFVLVAAAAFLAASLRAPITALVLVFEFTDQQPGMLVPAMIAVAGSIAVARLLERRRVTGVD</sequence>
<reference evidence="11 12" key="1">
    <citation type="submission" date="2019-08" db="EMBL/GenBank/DDBJ databases">
        <title>Bacterial whole genome sequence for Glaciihabitans sp. CHu50b-6-2.</title>
        <authorList>
            <person name="Jin L."/>
        </authorList>
    </citation>
    <scope>NUCLEOTIDE SEQUENCE [LARGE SCALE GENOMIC DNA]</scope>
    <source>
        <strain evidence="11 12">CHu50b-6-2</strain>
    </source>
</reference>
<dbReference type="Gene3D" id="1.10.3080.10">
    <property type="entry name" value="Clc chloride channel"/>
    <property type="match status" value="1"/>
</dbReference>
<dbReference type="Proteomes" id="UP000321379">
    <property type="component" value="Unassembled WGS sequence"/>
</dbReference>
<dbReference type="AlphaFoldDB" id="A0A5C8UVL0"/>
<feature type="transmembrane region" description="Helical" evidence="10">
    <location>
        <begin position="276"/>
        <end position="298"/>
    </location>
</feature>
<keyword evidence="5" id="KW-0406">Ion transport</keyword>
<feature type="transmembrane region" description="Helical" evidence="10">
    <location>
        <begin position="134"/>
        <end position="159"/>
    </location>
</feature>
<dbReference type="InterPro" id="IPR001807">
    <property type="entry name" value="ClC"/>
</dbReference>
<keyword evidence="7" id="KW-0869">Chloride channel</keyword>
<keyword evidence="8" id="KW-0868">Chloride</keyword>
<keyword evidence="2" id="KW-0813">Transport</keyword>
<evidence type="ECO:0000256" key="4">
    <source>
        <dbReference type="ARBA" id="ARBA00022989"/>
    </source>
</evidence>
<keyword evidence="4 10" id="KW-1133">Transmembrane helix</keyword>
<dbReference type="PANTHER" id="PTHR43427">
    <property type="entry name" value="CHLORIDE CHANNEL PROTEIN CLC-E"/>
    <property type="match status" value="1"/>
</dbReference>
<feature type="transmembrane region" description="Helical" evidence="10">
    <location>
        <begin position="166"/>
        <end position="187"/>
    </location>
</feature>
<dbReference type="Pfam" id="PF00654">
    <property type="entry name" value="Voltage_CLC"/>
    <property type="match status" value="1"/>
</dbReference>
<evidence type="ECO:0000313" key="11">
    <source>
        <dbReference type="EMBL" id="TXN31638.1"/>
    </source>
</evidence>
<dbReference type="SUPFAM" id="SSF81340">
    <property type="entry name" value="Clc chloride channel"/>
    <property type="match status" value="1"/>
</dbReference>
<evidence type="ECO:0000256" key="5">
    <source>
        <dbReference type="ARBA" id="ARBA00023065"/>
    </source>
</evidence>
<dbReference type="InterPro" id="IPR050368">
    <property type="entry name" value="ClC-type_chloride_channel"/>
</dbReference>
<keyword evidence="3 10" id="KW-0812">Transmembrane</keyword>
<evidence type="ECO:0000256" key="7">
    <source>
        <dbReference type="ARBA" id="ARBA00023173"/>
    </source>
</evidence>
<name>A0A5C8UVL0_9MICO</name>